<organism evidence="1 3">
    <name type="scientific">Linum tenue</name>
    <dbReference type="NCBI Taxonomy" id="586396"/>
    <lineage>
        <taxon>Eukaryota</taxon>
        <taxon>Viridiplantae</taxon>
        <taxon>Streptophyta</taxon>
        <taxon>Embryophyta</taxon>
        <taxon>Tracheophyta</taxon>
        <taxon>Spermatophyta</taxon>
        <taxon>Magnoliopsida</taxon>
        <taxon>eudicotyledons</taxon>
        <taxon>Gunneridae</taxon>
        <taxon>Pentapetalae</taxon>
        <taxon>rosids</taxon>
        <taxon>fabids</taxon>
        <taxon>Malpighiales</taxon>
        <taxon>Linaceae</taxon>
        <taxon>Linum</taxon>
    </lineage>
</organism>
<sequence>TDLVYRCFIGGLARATTDEALLEDFITYGNVVDSKIR</sequence>
<accession>A0AAV0HNG6</accession>
<dbReference type="Proteomes" id="UP001154282">
    <property type="component" value="Unassembled WGS sequence"/>
</dbReference>
<dbReference type="InterPro" id="IPR035979">
    <property type="entry name" value="RBD_domain_sf"/>
</dbReference>
<evidence type="ECO:0000313" key="3">
    <source>
        <dbReference type="Proteomes" id="UP001154282"/>
    </source>
</evidence>
<evidence type="ECO:0000313" key="1">
    <source>
        <dbReference type="EMBL" id="CAI0386422.1"/>
    </source>
</evidence>
<evidence type="ECO:0000313" key="2">
    <source>
        <dbReference type="EMBL" id="CAI0413281.1"/>
    </source>
</evidence>
<dbReference type="EMBL" id="CAMGYJ010000002">
    <property type="protein sequence ID" value="CAI0386422.1"/>
    <property type="molecule type" value="Genomic_DNA"/>
</dbReference>
<dbReference type="SUPFAM" id="SSF54928">
    <property type="entry name" value="RNA-binding domain, RBD"/>
    <property type="match status" value="1"/>
</dbReference>
<dbReference type="EMBL" id="CAMGYJ010000005">
    <property type="protein sequence ID" value="CAI0413281.1"/>
    <property type="molecule type" value="Genomic_DNA"/>
</dbReference>
<reference evidence="1" key="1">
    <citation type="submission" date="2022-08" db="EMBL/GenBank/DDBJ databases">
        <authorList>
            <person name="Gutierrez-Valencia J."/>
        </authorList>
    </citation>
    <scope>NUCLEOTIDE SEQUENCE</scope>
</reference>
<keyword evidence="3" id="KW-1185">Reference proteome</keyword>
<protein>
    <submittedName>
        <fullName evidence="1">Uncharacterized protein</fullName>
    </submittedName>
</protein>
<proteinExistence type="predicted"/>
<name>A0AAV0HNG6_9ROSI</name>
<dbReference type="AlphaFoldDB" id="A0AAV0HNG6"/>
<comment type="caution">
    <text evidence="1">The sequence shown here is derived from an EMBL/GenBank/DDBJ whole genome shotgun (WGS) entry which is preliminary data.</text>
</comment>
<feature type="non-terminal residue" evidence="1">
    <location>
        <position position="1"/>
    </location>
</feature>
<dbReference type="GO" id="GO:0003676">
    <property type="term" value="F:nucleic acid binding"/>
    <property type="evidence" value="ECO:0007669"/>
    <property type="project" value="InterPro"/>
</dbReference>
<gene>
    <name evidence="2" type="ORF">LITE_LOCUS15861</name>
    <name evidence="1" type="ORF">LITE_LOCUS5111</name>
</gene>